<evidence type="ECO:0000313" key="12">
    <source>
        <dbReference type="EnsemblMetazoa" id="CPIJ004653-PA"/>
    </source>
</evidence>
<keyword evidence="4 6" id="KW-0418">Kinase</keyword>
<dbReference type="STRING" id="7176.B0WBV4"/>
<dbReference type="PRINTS" id="PR00717">
    <property type="entry name" value="GPCRKINASE"/>
</dbReference>
<keyword evidence="3 6" id="KW-0547">Nucleotide-binding</keyword>
<dbReference type="OrthoDB" id="354826at2759"/>
<evidence type="ECO:0000256" key="1">
    <source>
        <dbReference type="ARBA" id="ARBA00022527"/>
    </source>
</evidence>
<dbReference type="PANTHER" id="PTHR24355">
    <property type="entry name" value="G PROTEIN-COUPLED RECEPTOR KINASE/RIBOSOMAL PROTEIN S6 KINASE"/>
    <property type="match status" value="1"/>
</dbReference>
<dbReference type="GO" id="GO:0001664">
    <property type="term" value="F:G protein-coupled receptor binding"/>
    <property type="evidence" value="ECO:0007669"/>
    <property type="project" value="TreeGrafter"/>
</dbReference>
<dbReference type="VEuPathDB" id="VectorBase:CQUJHB009216"/>
<dbReference type="eggNOG" id="KOG0986">
    <property type="taxonomic scope" value="Eukaryota"/>
</dbReference>
<keyword evidence="5 6" id="KW-0067">ATP-binding</keyword>
<evidence type="ECO:0000313" key="11">
    <source>
        <dbReference type="EMBL" id="EDS42884.1"/>
    </source>
</evidence>
<dbReference type="OMA" id="ETMSIEM"/>
<evidence type="ECO:0000256" key="6">
    <source>
        <dbReference type="RuleBase" id="RU000308"/>
    </source>
</evidence>
<dbReference type="SMART" id="SM00233">
    <property type="entry name" value="PH"/>
    <property type="match status" value="1"/>
</dbReference>
<feature type="domain" description="AGC-kinase C-terminal" evidence="10">
    <location>
        <begin position="20"/>
        <end position="87"/>
    </location>
</feature>
<dbReference type="InterPro" id="IPR000239">
    <property type="entry name" value="GPCR_kinase"/>
</dbReference>
<keyword evidence="7" id="KW-0175">Coiled coil</keyword>
<feature type="coiled-coil region" evidence="7">
    <location>
        <begin position="92"/>
        <end position="119"/>
    </location>
</feature>
<dbReference type="EnsemblMetazoa" id="CPIJ004653-RA">
    <property type="protein sequence ID" value="CPIJ004653-PA"/>
    <property type="gene ID" value="CPIJ004653"/>
</dbReference>
<feature type="compositionally biased region" description="Low complexity" evidence="8">
    <location>
        <begin position="255"/>
        <end position="269"/>
    </location>
</feature>
<dbReference type="InterPro" id="IPR001849">
    <property type="entry name" value="PH_domain"/>
</dbReference>
<dbReference type="AlphaFoldDB" id="B0WBV4"/>
<accession>B0WBV4</accession>
<keyword evidence="11" id="KW-0675">Receptor</keyword>
<dbReference type="SMART" id="SM00133">
    <property type="entry name" value="S_TK_X"/>
    <property type="match status" value="1"/>
</dbReference>
<dbReference type="InterPro" id="IPR011993">
    <property type="entry name" value="PH-like_dom_sf"/>
</dbReference>
<evidence type="ECO:0000256" key="7">
    <source>
        <dbReference type="SAM" id="Coils"/>
    </source>
</evidence>
<evidence type="ECO:0000313" key="13">
    <source>
        <dbReference type="Proteomes" id="UP000002320"/>
    </source>
</evidence>
<reference evidence="12" key="2">
    <citation type="submission" date="2020-05" db="UniProtKB">
        <authorList>
            <consortium name="EnsemblMetazoa"/>
        </authorList>
    </citation>
    <scope>IDENTIFICATION</scope>
    <source>
        <strain evidence="12">JHB</strain>
    </source>
</reference>
<name>B0WBV4_CULQU</name>
<evidence type="ECO:0000256" key="8">
    <source>
        <dbReference type="SAM" id="MobiDB-lite"/>
    </source>
</evidence>
<evidence type="ECO:0000256" key="5">
    <source>
        <dbReference type="ARBA" id="ARBA00022840"/>
    </source>
</evidence>
<feature type="region of interest" description="Disordered" evidence="8">
    <location>
        <begin position="255"/>
        <end position="278"/>
    </location>
</feature>
<keyword evidence="2 6" id="KW-0808">Transferase</keyword>
<dbReference type="Gene3D" id="2.30.29.30">
    <property type="entry name" value="Pleckstrin-homology domain (PH domain)/Phosphotyrosine-binding domain (PTB)"/>
    <property type="match status" value="1"/>
</dbReference>
<gene>
    <name evidence="12" type="primary">6036095</name>
    <name evidence="11" type="ORF">CpipJ_CPIJ004653</name>
</gene>
<protein>
    <recommendedName>
        <fullName evidence="6">G protein-coupled receptor kinase</fullName>
        <ecNumber evidence="6">2.7.11.-</ecNumber>
    </recommendedName>
</protein>
<keyword evidence="13" id="KW-1185">Reference proteome</keyword>
<proteinExistence type="inferred from homology"/>
<comment type="similarity">
    <text evidence="6">Belongs to the protein kinase superfamily. AGC Ser/Thr protein kinase family. GPRK subfamily.</text>
</comment>
<dbReference type="InParanoid" id="B0WBV4"/>
<dbReference type="InterPro" id="IPR000961">
    <property type="entry name" value="AGC-kinase_C"/>
</dbReference>
<dbReference type="Pfam" id="PF00169">
    <property type="entry name" value="PH"/>
    <property type="match status" value="1"/>
</dbReference>
<dbReference type="VEuPathDB" id="VectorBase:CPIJ004653"/>
<evidence type="ECO:0000256" key="2">
    <source>
        <dbReference type="ARBA" id="ARBA00022679"/>
    </source>
</evidence>
<sequence>MEIGLTSDMADEVKAHPFFAGIDWNQVYYQKYTPPLIPPRGEVNAADAFDIGSFDEEDTKGIKLTEQDQELYKYFPLTISERWQQEVAETVFDTVNLEADRVEQKRKAKQKQRLDADEKESDCILHGYIKKYSGSFATVWQTRYAKLYPNRLELHTDSGSTKPELVFMDQIEEVVQDFVQFKNEQCIQIRFRDGIRDGKLILTMVDEIGLKEWALSLRSAHKESQELLGSMAKKAGKIYGTERDASKANVLISSAGANSNSNSNSTGSAQKGANGSSN</sequence>
<dbReference type="KEGG" id="cqu:CpipJ_CPIJ004653"/>
<dbReference type="GO" id="GO:0005524">
    <property type="term" value="F:ATP binding"/>
    <property type="evidence" value="ECO:0007669"/>
    <property type="project" value="UniProtKB-KW"/>
</dbReference>
<dbReference type="Gene3D" id="1.10.287.1270">
    <property type="match status" value="1"/>
</dbReference>
<dbReference type="EC" id="2.7.11.-" evidence="6"/>
<dbReference type="PANTHER" id="PTHR24355:SF18">
    <property type="entry name" value="G PROTEIN-COUPLED RECEPTOR KINASE"/>
    <property type="match status" value="1"/>
</dbReference>
<evidence type="ECO:0000256" key="4">
    <source>
        <dbReference type="ARBA" id="ARBA00022777"/>
    </source>
</evidence>
<dbReference type="PROSITE" id="PS51285">
    <property type="entry name" value="AGC_KINASE_CTER"/>
    <property type="match status" value="1"/>
</dbReference>
<dbReference type="SUPFAM" id="SSF50729">
    <property type="entry name" value="PH domain-like"/>
    <property type="match status" value="1"/>
</dbReference>
<feature type="domain" description="PH" evidence="9">
    <location>
        <begin position="122"/>
        <end position="222"/>
    </location>
</feature>
<dbReference type="PROSITE" id="PS50003">
    <property type="entry name" value="PH_DOMAIN"/>
    <property type="match status" value="1"/>
</dbReference>
<dbReference type="EMBL" id="DS231882">
    <property type="protein sequence ID" value="EDS42884.1"/>
    <property type="molecule type" value="Genomic_DNA"/>
</dbReference>
<reference evidence="11" key="1">
    <citation type="submission" date="2007-03" db="EMBL/GenBank/DDBJ databases">
        <title>Annotation of Culex pipiens quinquefasciatus.</title>
        <authorList>
            <consortium name="The Broad Institute Genome Sequencing Platform"/>
            <person name="Atkinson P.W."/>
            <person name="Hemingway J."/>
            <person name="Christensen B.M."/>
            <person name="Higgs S."/>
            <person name="Kodira C."/>
            <person name="Hannick L."/>
            <person name="Megy K."/>
            <person name="O'Leary S."/>
            <person name="Pearson M."/>
            <person name="Haas B.J."/>
            <person name="Mauceli E."/>
            <person name="Wortman J.R."/>
            <person name="Lee N.H."/>
            <person name="Guigo R."/>
            <person name="Stanke M."/>
            <person name="Alvarado L."/>
            <person name="Amedeo P."/>
            <person name="Antoine C.H."/>
            <person name="Arensburger P."/>
            <person name="Bidwell S.L."/>
            <person name="Crawford M."/>
            <person name="Camaro F."/>
            <person name="Devon K."/>
            <person name="Engels R."/>
            <person name="Hammond M."/>
            <person name="Howarth C."/>
            <person name="Koehrsen M."/>
            <person name="Lawson D."/>
            <person name="Montgomery P."/>
            <person name="Nene V."/>
            <person name="Nusbaum C."/>
            <person name="Puiu D."/>
            <person name="Romero-Severson J."/>
            <person name="Severson D.W."/>
            <person name="Shumway M."/>
            <person name="Sisk P."/>
            <person name="Stolte C."/>
            <person name="Zeng Q."/>
            <person name="Eisenstadt E."/>
            <person name="Fraser-Liggett C."/>
            <person name="Strausberg R."/>
            <person name="Galagan J."/>
            <person name="Birren B."/>
            <person name="Collins F.H."/>
        </authorList>
    </citation>
    <scope>NUCLEOTIDE SEQUENCE [LARGE SCALE GENOMIC DNA]</scope>
    <source>
        <strain evidence="11">JHB</strain>
    </source>
</reference>
<dbReference type="GO" id="GO:0004703">
    <property type="term" value="F:G protein-coupled receptor kinase activity"/>
    <property type="evidence" value="ECO:0007669"/>
    <property type="project" value="InterPro"/>
</dbReference>
<organism>
    <name type="scientific">Culex quinquefasciatus</name>
    <name type="common">Southern house mosquito</name>
    <name type="synonym">Culex pungens</name>
    <dbReference type="NCBI Taxonomy" id="7176"/>
    <lineage>
        <taxon>Eukaryota</taxon>
        <taxon>Metazoa</taxon>
        <taxon>Ecdysozoa</taxon>
        <taxon>Arthropoda</taxon>
        <taxon>Hexapoda</taxon>
        <taxon>Insecta</taxon>
        <taxon>Pterygota</taxon>
        <taxon>Neoptera</taxon>
        <taxon>Endopterygota</taxon>
        <taxon>Diptera</taxon>
        <taxon>Nematocera</taxon>
        <taxon>Culicoidea</taxon>
        <taxon>Culicidae</taxon>
        <taxon>Culicinae</taxon>
        <taxon>Culicini</taxon>
        <taxon>Culex</taxon>
        <taxon>Culex</taxon>
    </lineage>
</organism>
<dbReference type="HOGENOM" id="CLU_1002052_0_0_1"/>
<evidence type="ECO:0000259" key="9">
    <source>
        <dbReference type="PROSITE" id="PS50003"/>
    </source>
</evidence>
<dbReference type="Proteomes" id="UP000002320">
    <property type="component" value="Unassembled WGS sequence"/>
</dbReference>
<dbReference type="GO" id="GO:0007186">
    <property type="term" value="P:G protein-coupled receptor signaling pathway"/>
    <property type="evidence" value="ECO:0007669"/>
    <property type="project" value="TreeGrafter"/>
</dbReference>
<keyword evidence="1 6" id="KW-0723">Serine/threonine-protein kinase</keyword>
<evidence type="ECO:0000259" key="10">
    <source>
        <dbReference type="PROSITE" id="PS51285"/>
    </source>
</evidence>
<evidence type="ECO:0000256" key="3">
    <source>
        <dbReference type="ARBA" id="ARBA00022741"/>
    </source>
</evidence>
<dbReference type="GO" id="GO:0009966">
    <property type="term" value="P:regulation of signal transduction"/>
    <property type="evidence" value="ECO:0007669"/>
    <property type="project" value="TreeGrafter"/>
</dbReference>